<comment type="similarity">
    <text evidence="1">Belongs to the short-chain dehydrogenases/reductases (SDR) family.</text>
</comment>
<dbReference type="GO" id="GO:0005811">
    <property type="term" value="C:lipid droplet"/>
    <property type="evidence" value="ECO:0007669"/>
    <property type="project" value="TreeGrafter"/>
</dbReference>
<dbReference type="Proteomes" id="UP000198287">
    <property type="component" value="Unassembled WGS sequence"/>
</dbReference>
<dbReference type="PRINTS" id="PR00081">
    <property type="entry name" value="GDHRDH"/>
</dbReference>
<evidence type="ECO:0000256" key="4">
    <source>
        <dbReference type="SAM" id="MobiDB-lite"/>
    </source>
</evidence>
<evidence type="ECO:0000256" key="2">
    <source>
        <dbReference type="ARBA" id="ARBA00023002"/>
    </source>
</evidence>
<keyword evidence="5" id="KW-0812">Transmembrane</keyword>
<keyword evidence="2" id="KW-0560">Oxidoreductase</keyword>
<dbReference type="PANTHER" id="PTHR24322">
    <property type="entry name" value="PKSB"/>
    <property type="match status" value="1"/>
</dbReference>
<sequence>MAEALKSYHISNLSETLFRHNSTENASIYLFFQNEILLYFVTSAGVVLTLMIALVHRGLSDIHHVDWEGISNFSEFGEKPEFPQTILPKVHTVVNMSSPAYPVTRIVNKSNCKDKQSADSLLLDCNNKNRNENSPSVRSSSFNNREKKEPNNNNNISSIVEANNEVIEGQNVSDPQATYLGPAEKVNIENNRLKYFSGLKSNLQADMETFLELVWALCYLVYGVTVSIILTFIPRRFRYKDVSGQVVLITGAGSGIGKMMAKKLALNHGATIVAWDINKQGNDETVKEIIEAGGNATGYVVDVSSRASIYEAADKVKAEVGKVEILINNAGIVSGRKFLDTPDHLIEKTMQVNVISNFWTIKAFLPGMMSSGTGHIVTIASTAGLIGVNRLVDYCASKYAAIGLSESIQNELRAEKGYNKIYTTVVCPYFINTGMFDGVRSKIVPILKPVDAVNDIVAGILTNQEQIVMPRWLYPLLCMKMALPGEVGRRVAAALGISGTMMGFKGRVGAPTPVKGTANKSLK</sequence>
<evidence type="ECO:0000256" key="1">
    <source>
        <dbReference type="ARBA" id="ARBA00006484"/>
    </source>
</evidence>
<feature type="compositionally biased region" description="Polar residues" evidence="4">
    <location>
        <begin position="126"/>
        <end position="142"/>
    </location>
</feature>
<name>A0A226E3H8_FOLCA</name>
<dbReference type="STRING" id="158441.A0A226E3H8"/>
<dbReference type="InterPro" id="IPR036291">
    <property type="entry name" value="NAD(P)-bd_dom_sf"/>
</dbReference>
<evidence type="ECO:0000256" key="5">
    <source>
        <dbReference type="SAM" id="Phobius"/>
    </source>
</evidence>
<dbReference type="Pfam" id="PF00106">
    <property type="entry name" value="adh_short"/>
    <property type="match status" value="1"/>
</dbReference>
<dbReference type="PANTHER" id="PTHR24322:SF736">
    <property type="entry name" value="RETINOL DEHYDROGENASE 10"/>
    <property type="match status" value="1"/>
</dbReference>
<organism evidence="6 7">
    <name type="scientific">Folsomia candida</name>
    <name type="common">Springtail</name>
    <dbReference type="NCBI Taxonomy" id="158441"/>
    <lineage>
        <taxon>Eukaryota</taxon>
        <taxon>Metazoa</taxon>
        <taxon>Ecdysozoa</taxon>
        <taxon>Arthropoda</taxon>
        <taxon>Hexapoda</taxon>
        <taxon>Collembola</taxon>
        <taxon>Entomobryomorpha</taxon>
        <taxon>Isotomoidea</taxon>
        <taxon>Isotomidae</taxon>
        <taxon>Proisotominae</taxon>
        <taxon>Folsomia</taxon>
    </lineage>
</organism>
<evidence type="ECO:0000313" key="7">
    <source>
        <dbReference type="Proteomes" id="UP000198287"/>
    </source>
</evidence>
<dbReference type="FunFam" id="3.40.50.720:FF:000202">
    <property type="entry name" value="Short-chain dehydrogenase/reductase family 16C member 6"/>
    <property type="match status" value="1"/>
</dbReference>
<feature type="transmembrane region" description="Helical" evidence="5">
    <location>
        <begin position="210"/>
        <end position="233"/>
    </location>
</feature>
<reference evidence="6 7" key="1">
    <citation type="submission" date="2015-12" db="EMBL/GenBank/DDBJ databases">
        <title>The genome of Folsomia candida.</title>
        <authorList>
            <person name="Faddeeva A."/>
            <person name="Derks M.F."/>
            <person name="Anvar Y."/>
            <person name="Smit S."/>
            <person name="Van Straalen N."/>
            <person name="Roelofs D."/>
        </authorList>
    </citation>
    <scope>NUCLEOTIDE SEQUENCE [LARGE SCALE GENOMIC DNA]</scope>
    <source>
        <strain evidence="6 7">VU population</strain>
        <tissue evidence="6">Whole body</tissue>
    </source>
</reference>
<keyword evidence="3" id="KW-0520">NAD</keyword>
<evidence type="ECO:0000256" key="3">
    <source>
        <dbReference type="ARBA" id="ARBA00023027"/>
    </source>
</evidence>
<dbReference type="GO" id="GO:0016616">
    <property type="term" value="F:oxidoreductase activity, acting on the CH-OH group of donors, NAD or NADP as acceptor"/>
    <property type="evidence" value="ECO:0007669"/>
    <property type="project" value="TreeGrafter"/>
</dbReference>
<comment type="caution">
    <text evidence="6">The sequence shown here is derived from an EMBL/GenBank/DDBJ whole genome shotgun (WGS) entry which is preliminary data.</text>
</comment>
<evidence type="ECO:0000313" key="6">
    <source>
        <dbReference type="EMBL" id="OXA51517.1"/>
    </source>
</evidence>
<gene>
    <name evidence="6" type="ORF">Fcan01_13113</name>
</gene>
<dbReference type="EMBL" id="LNIX01000007">
    <property type="protein sequence ID" value="OXA51517.1"/>
    <property type="molecule type" value="Genomic_DNA"/>
</dbReference>
<accession>A0A226E3H8</accession>
<dbReference type="CDD" id="cd05339">
    <property type="entry name" value="17beta-HSDXI-like_SDR_c"/>
    <property type="match status" value="1"/>
</dbReference>
<dbReference type="InterPro" id="IPR002347">
    <property type="entry name" value="SDR_fam"/>
</dbReference>
<keyword evidence="7" id="KW-1185">Reference proteome</keyword>
<feature type="region of interest" description="Disordered" evidence="4">
    <location>
        <begin position="125"/>
        <end position="156"/>
    </location>
</feature>
<keyword evidence="5" id="KW-1133">Transmembrane helix</keyword>
<proteinExistence type="inferred from homology"/>
<dbReference type="OrthoDB" id="10253736at2759"/>
<protein>
    <submittedName>
        <fullName evidence="6">Epidermal retinol dehydrogenase 2</fullName>
    </submittedName>
</protein>
<dbReference type="PROSITE" id="PS00061">
    <property type="entry name" value="ADH_SHORT"/>
    <property type="match status" value="1"/>
</dbReference>
<dbReference type="AlphaFoldDB" id="A0A226E3H8"/>
<dbReference type="InterPro" id="IPR020904">
    <property type="entry name" value="Sc_DH/Rdtase_CS"/>
</dbReference>
<keyword evidence="5" id="KW-0472">Membrane</keyword>
<dbReference type="PRINTS" id="PR00080">
    <property type="entry name" value="SDRFAMILY"/>
</dbReference>
<feature type="transmembrane region" description="Helical" evidence="5">
    <location>
        <begin position="36"/>
        <end position="55"/>
    </location>
</feature>
<dbReference type="Gene3D" id="3.40.50.720">
    <property type="entry name" value="NAD(P)-binding Rossmann-like Domain"/>
    <property type="match status" value="1"/>
</dbReference>
<dbReference type="SUPFAM" id="SSF51735">
    <property type="entry name" value="NAD(P)-binding Rossmann-fold domains"/>
    <property type="match status" value="1"/>
</dbReference>